<feature type="transmembrane region" description="Helical" evidence="6">
    <location>
        <begin position="109"/>
        <end position="128"/>
    </location>
</feature>
<evidence type="ECO:0000313" key="9">
    <source>
        <dbReference type="Proteomes" id="UP000176665"/>
    </source>
</evidence>
<evidence type="ECO:0000256" key="6">
    <source>
        <dbReference type="SAM" id="Phobius"/>
    </source>
</evidence>
<comment type="caution">
    <text evidence="8">The sequence shown here is derived from an EMBL/GenBank/DDBJ whole genome shotgun (WGS) entry which is preliminary data.</text>
</comment>
<dbReference type="Pfam" id="PF00892">
    <property type="entry name" value="EamA"/>
    <property type="match status" value="2"/>
</dbReference>
<keyword evidence="4 6" id="KW-1133">Transmembrane helix</keyword>
<protein>
    <recommendedName>
        <fullName evidence="7">EamA domain-containing protein</fullName>
    </recommendedName>
</protein>
<feature type="transmembrane region" description="Helical" evidence="6">
    <location>
        <begin position="81"/>
        <end position="102"/>
    </location>
</feature>
<dbReference type="InterPro" id="IPR037185">
    <property type="entry name" value="EmrE-like"/>
</dbReference>
<organism evidence="8 9">
    <name type="scientific">Candidatus Gottesmanbacteria bacterium RBG_16_37_8</name>
    <dbReference type="NCBI Taxonomy" id="1798371"/>
    <lineage>
        <taxon>Bacteria</taxon>
        <taxon>Candidatus Gottesmaniibacteriota</taxon>
    </lineage>
</organism>
<feature type="domain" description="EamA" evidence="7">
    <location>
        <begin position="3"/>
        <end position="125"/>
    </location>
</feature>
<dbReference type="SUPFAM" id="SSF103481">
    <property type="entry name" value="Multidrug resistance efflux transporter EmrE"/>
    <property type="match status" value="2"/>
</dbReference>
<sequence>MGLTVILYAFLHVIAKSEVGVFPSMYVTALRVAFAFLAFIPFLVINKPWRKKNFPQLLITSLFAAVNLIFFMYGIEYTTASVSQLVYAVLPILTIIVSIILFKEKFSPVRILGVIIGFIGIIYIFYLSLIEKGQTITGSFTGNMLISIAMVSWLTHILLSKKISRFFSPVEIGSITSLVTLILVIPLAFLQLKNRNYFLNLTPNLLLGTFYMGFFGTFLTWILIQYAVRKLSYLTVNLTSYIQPVATTIMAVIILKEKLSVNFITGSLLIFTGVFLTATWEIYRRTRS</sequence>
<dbReference type="PANTHER" id="PTHR32322:SF18">
    <property type="entry name" value="S-ADENOSYLMETHIONINE_S-ADENOSYLHOMOCYSTEINE TRANSPORTER"/>
    <property type="match status" value="1"/>
</dbReference>
<feature type="transmembrane region" description="Helical" evidence="6">
    <location>
        <begin position="231"/>
        <end position="255"/>
    </location>
</feature>
<dbReference type="Proteomes" id="UP000176665">
    <property type="component" value="Unassembled WGS sequence"/>
</dbReference>
<gene>
    <name evidence="8" type="ORF">A2W14_00730</name>
</gene>
<dbReference type="InterPro" id="IPR050638">
    <property type="entry name" value="AA-Vitamin_Transporters"/>
</dbReference>
<evidence type="ECO:0000259" key="7">
    <source>
        <dbReference type="Pfam" id="PF00892"/>
    </source>
</evidence>
<comment type="subcellular location">
    <subcellularLocation>
        <location evidence="1">Cell membrane</location>
        <topology evidence="1">Multi-pass membrane protein</topology>
    </subcellularLocation>
</comment>
<feature type="transmembrane region" description="Helical" evidence="6">
    <location>
        <begin position="204"/>
        <end position="224"/>
    </location>
</feature>
<dbReference type="GO" id="GO:0005886">
    <property type="term" value="C:plasma membrane"/>
    <property type="evidence" value="ECO:0007669"/>
    <property type="project" value="UniProtKB-SubCell"/>
</dbReference>
<evidence type="ECO:0000256" key="4">
    <source>
        <dbReference type="ARBA" id="ARBA00022989"/>
    </source>
</evidence>
<keyword evidence="3 6" id="KW-0812">Transmembrane</keyword>
<feature type="transmembrane region" description="Helical" evidence="6">
    <location>
        <begin position="172"/>
        <end position="192"/>
    </location>
</feature>
<evidence type="ECO:0000256" key="3">
    <source>
        <dbReference type="ARBA" id="ARBA00022692"/>
    </source>
</evidence>
<evidence type="ECO:0000256" key="1">
    <source>
        <dbReference type="ARBA" id="ARBA00004651"/>
    </source>
</evidence>
<feature type="transmembrane region" description="Helical" evidence="6">
    <location>
        <begin position="140"/>
        <end position="160"/>
    </location>
</feature>
<evidence type="ECO:0000256" key="2">
    <source>
        <dbReference type="ARBA" id="ARBA00022475"/>
    </source>
</evidence>
<keyword evidence="5 6" id="KW-0472">Membrane</keyword>
<name>A0A1F5YVL5_9BACT</name>
<dbReference type="STRING" id="1798371.A2W14_00730"/>
<reference evidence="8 9" key="1">
    <citation type="journal article" date="2016" name="Nat. Commun.">
        <title>Thousands of microbial genomes shed light on interconnected biogeochemical processes in an aquifer system.</title>
        <authorList>
            <person name="Anantharaman K."/>
            <person name="Brown C.T."/>
            <person name="Hug L.A."/>
            <person name="Sharon I."/>
            <person name="Castelle C.J."/>
            <person name="Probst A.J."/>
            <person name="Thomas B.C."/>
            <person name="Singh A."/>
            <person name="Wilkins M.J."/>
            <person name="Karaoz U."/>
            <person name="Brodie E.L."/>
            <person name="Williams K.H."/>
            <person name="Hubbard S.S."/>
            <person name="Banfield J.F."/>
        </authorList>
    </citation>
    <scope>NUCLEOTIDE SEQUENCE [LARGE SCALE GENOMIC DNA]</scope>
</reference>
<dbReference type="PANTHER" id="PTHR32322">
    <property type="entry name" value="INNER MEMBRANE TRANSPORTER"/>
    <property type="match status" value="1"/>
</dbReference>
<feature type="transmembrane region" description="Helical" evidence="6">
    <location>
        <begin position="261"/>
        <end position="283"/>
    </location>
</feature>
<dbReference type="InterPro" id="IPR000620">
    <property type="entry name" value="EamA_dom"/>
</dbReference>
<feature type="transmembrane region" description="Helical" evidence="6">
    <location>
        <begin position="57"/>
        <end position="75"/>
    </location>
</feature>
<accession>A0A1F5YVL5</accession>
<evidence type="ECO:0000256" key="5">
    <source>
        <dbReference type="ARBA" id="ARBA00023136"/>
    </source>
</evidence>
<dbReference type="AlphaFoldDB" id="A0A1F5YVL5"/>
<proteinExistence type="predicted"/>
<evidence type="ECO:0000313" key="8">
    <source>
        <dbReference type="EMBL" id="OGG04007.1"/>
    </source>
</evidence>
<keyword evidence="2" id="KW-1003">Cell membrane</keyword>
<dbReference type="Gene3D" id="1.10.3730.20">
    <property type="match status" value="1"/>
</dbReference>
<dbReference type="EMBL" id="MFJA01000009">
    <property type="protein sequence ID" value="OGG04007.1"/>
    <property type="molecule type" value="Genomic_DNA"/>
</dbReference>
<feature type="domain" description="EamA" evidence="7">
    <location>
        <begin position="141"/>
        <end position="278"/>
    </location>
</feature>
<feature type="transmembrane region" description="Helical" evidence="6">
    <location>
        <begin position="25"/>
        <end position="45"/>
    </location>
</feature>